<dbReference type="ESTHER" id="9homo-w4jsg4">
    <property type="family name" value="Fungal_carboxylesterase_lipase"/>
</dbReference>
<keyword evidence="5" id="KW-1185">Reference proteome</keyword>
<dbReference type="RefSeq" id="XP_009552048.1">
    <property type="nucleotide sequence ID" value="XM_009553753.1"/>
</dbReference>
<evidence type="ECO:0000256" key="1">
    <source>
        <dbReference type="ARBA" id="ARBA00005964"/>
    </source>
</evidence>
<keyword evidence="2" id="KW-0378">Hydrolase</keyword>
<name>W4JSG4_HETIT</name>
<feature type="domain" description="Carboxylesterase type B" evidence="3">
    <location>
        <begin position="28"/>
        <end position="470"/>
    </location>
</feature>
<dbReference type="PANTHER" id="PTHR43918:SF4">
    <property type="entry name" value="CARBOXYLIC ESTER HYDROLASE"/>
    <property type="match status" value="1"/>
</dbReference>
<evidence type="ECO:0000256" key="2">
    <source>
        <dbReference type="ARBA" id="ARBA00022801"/>
    </source>
</evidence>
<protein>
    <submittedName>
        <fullName evidence="4">Carboxylesterase</fullName>
    </submittedName>
</protein>
<dbReference type="EMBL" id="KI925465">
    <property type="protein sequence ID" value="ETW75796.1"/>
    <property type="molecule type" value="Genomic_DNA"/>
</dbReference>
<evidence type="ECO:0000313" key="5">
    <source>
        <dbReference type="Proteomes" id="UP000030671"/>
    </source>
</evidence>
<dbReference type="HOGENOM" id="CLU_006586_14_2_1"/>
<dbReference type="eggNOG" id="KOG4389">
    <property type="taxonomic scope" value="Eukaryota"/>
</dbReference>
<dbReference type="InParanoid" id="W4JSG4"/>
<dbReference type="Pfam" id="PF00135">
    <property type="entry name" value="COesterase"/>
    <property type="match status" value="1"/>
</dbReference>
<dbReference type="InterPro" id="IPR029058">
    <property type="entry name" value="AB_hydrolase_fold"/>
</dbReference>
<dbReference type="InterPro" id="IPR002018">
    <property type="entry name" value="CarbesteraseB"/>
</dbReference>
<dbReference type="AlphaFoldDB" id="W4JSG4"/>
<dbReference type="Gene3D" id="3.40.50.1820">
    <property type="entry name" value="alpha/beta hydrolase"/>
    <property type="match status" value="1"/>
</dbReference>
<dbReference type="GO" id="GO:0052689">
    <property type="term" value="F:carboxylic ester hydrolase activity"/>
    <property type="evidence" value="ECO:0007669"/>
    <property type="project" value="TreeGrafter"/>
</dbReference>
<organism evidence="4 5">
    <name type="scientific">Heterobasidion irregulare (strain TC 32-1)</name>
    <dbReference type="NCBI Taxonomy" id="747525"/>
    <lineage>
        <taxon>Eukaryota</taxon>
        <taxon>Fungi</taxon>
        <taxon>Dikarya</taxon>
        <taxon>Basidiomycota</taxon>
        <taxon>Agaricomycotina</taxon>
        <taxon>Agaricomycetes</taxon>
        <taxon>Russulales</taxon>
        <taxon>Bondarzewiaceae</taxon>
        <taxon>Heterobasidion</taxon>
        <taxon>Heterobasidion annosum species complex</taxon>
    </lineage>
</organism>
<accession>W4JSG4</accession>
<dbReference type="OrthoDB" id="3200163at2759"/>
<dbReference type="KEGG" id="hir:HETIRDRAFT_143882"/>
<reference evidence="4 5" key="1">
    <citation type="journal article" date="2012" name="New Phytol.">
        <title>Insight into trade-off between wood decay and parasitism from the genome of a fungal forest pathogen.</title>
        <authorList>
            <person name="Olson A."/>
            <person name="Aerts A."/>
            <person name="Asiegbu F."/>
            <person name="Belbahri L."/>
            <person name="Bouzid O."/>
            <person name="Broberg A."/>
            <person name="Canback B."/>
            <person name="Coutinho P.M."/>
            <person name="Cullen D."/>
            <person name="Dalman K."/>
            <person name="Deflorio G."/>
            <person name="van Diepen L.T."/>
            <person name="Dunand C."/>
            <person name="Duplessis S."/>
            <person name="Durling M."/>
            <person name="Gonthier P."/>
            <person name="Grimwood J."/>
            <person name="Fossdal C.G."/>
            <person name="Hansson D."/>
            <person name="Henrissat B."/>
            <person name="Hietala A."/>
            <person name="Himmelstrand K."/>
            <person name="Hoffmeister D."/>
            <person name="Hogberg N."/>
            <person name="James T.Y."/>
            <person name="Karlsson M."/>
            <person name="Kohler A."/>
            <person name="Kues U."/>
            <person name="Lee Y.H."/>
            <person name="Lin Y.C."/>
            <person name="Lind M."/>
            <person name="Lindquist E."/>
            <person name="Lombard V."/>
            <person name="Lucas S."/>
            <person name="Lunden K."/>
            <person name="Morin E."/>
            <person name="Murat C."/>
            <person name="Park J."/>
            <person name="Raffaello T."/>
            <person name="Rouze P."/>
            <person name="Salamov A."/>
            <person name="Schmutz J."/>
            <person name="Solheim H."/>
            <person name="Stahlberg J."/>
            <person name="Velez H."/>
            <person name="de Vries R.P."/>
            <person name="Wiebenga A."/>
            <person name="Woodward S."/>
            <person name="Yakovlev I."/>
            <person name="Garbelotto M."/>
            <person name="Martin F."/>
            <person name="Grigoriev I.V."/>
            <person name="Stenlid J."/>
        </authorList>
    </citation>
    <scope>NUCLEOTIDE SEQUENCE [LARGE SCALE GENOMIC DNA]</scope>
    <source>
        <strain evidence="4 5">TC 32-1</strain>
    </source>
</reference>
<evidence type="ECO:0000259" key="3">
    <source>
        <dbReference type="Pfam" id="PF00135"/>
    </source>
</evidence>
<dbReference type="Proteomes" id="UP000030671">
    <property type="component" value="Unassembled WGS sequence"/>
</dbReference>
<proteinExistence type="inferred from homology"/>
<dbReference type="SUPFAM" id="SSF53474">
    <property type="entry name" value="alpha/beta-Hydrolases"/>
    <property type="match status" value="1"/>
</dbReference>
<comment type="similarity">
    <text evidence="1">Belongs to the type-B carboxylesterase/lipase family.</text>
</comment>
<dbReference type="InterPro" id="IPR050654">
    <property type="entry name" value="AChE-related_enzymes"/>
</dbReference>
<dbReference type="PANTHER" id="PTHR43918">
    <property type="entry name" value="ACETYLCHOLINESTERASE"/>
    <property type="match status" value="1"/>
</dbReference>
<sequence>MGVQVAPLPDPIVRHTTLKTTFTGVLSSLSAPNTPVLQFRGIKYASIPARFRQSRLFTAYHSHTDATRHGPICPQPRGAPIEETLFGFSKDECQPQNLKQSEFECLNLNITCPAGLTRQSRIPVMIWIHGGGNRGSGSHWLYDGGALVQSSVQLGKPIILVTINYRLGFLGFAASPKLLEDNSHAGDFGVGNYGLLDQRRALEWVHHFIADFGGDPSNITLIGQDTGAFDILCHLTSHANASYPLFHRAIIQSPLIDTIPDISSAGSHVFRAMSALHLSTVEDLRRVDVDKLLSLNFCGHAVNDGTFFIDGWKDLLFPEVHPHHQHRVHEPFEALSRHLAHSHSRVPQSIMIGDCACESSTFEHSASLWTPSGAVRRLKAICGSLSRAAPLLRAYDIDTHTHPDELPERVLELVNDARVAWPVDCITETFRSAGAGHGSKVWRYVFDQETPKRGIPHHGADVLFLFDTAPPADDTSSFDAFDSFGSFDTFETFSDDDESDDGDVFPADSVSSGSSDPYCFGGQWTLPPVSFCTYTNIRTTLQARWLTFAYGQAPWSSSENAVFVFGPEGETGERSLEVFEGRRRRAVWKTALASLGLDMVRKIGVELGNGPVSNQCMARI</sequence>
<gene>
    <name evidence="4" type="ORF">HETIRDRAFT_143882</name>
</gene>
<dbReference type="GeneID" id="20667037"/>
<evidence type="ECO:0000313" key="4">
    <source>
        <dbReference type="EMBL" id="ETW75796.1"/>
    </source>
</evidence>